<evidence type="ECO:0000256" key="1">
    <source>
        <dbReference type="ARBA" id="ARBA00022801"/>
    </source>
</evidence>
<feature type="signal peptide" evidence="2">
    <location>
        <begin position="1"/>
        <end position="19"/>
    </location>
</feature>
<dbReference type="InterPro" id="IPR050300">
    <property type="entry name" value="GDXG_lipolytic_enzyme"/>
</dbReference>
<evidence type="ECO:0000313" key="4">
    <source>
        <dbReference type="EMBL" id="SHI71750.1"/>
    </source>
</evidence>
<dbReference type="PANTHER" id="PTHR48081:SF9">
    <property type="entry name" value="CARBOXYLESTERASE"/>
    <property type="match status" value="1"/>
</dbReference>
<dbReference type="Proteomes" id="UP000184192">
    <property type="component" value="Unassembled WGS sequence"/>
</dbReference>
<feature type="chain" id="PRO_5009916681" evidence="2">
    <location>
        <begin position="20"/>
        <end position="274"/>
    </location>
</feature>
<accession>A0A1M6DEY8</accession>
<dbReference type="PANTHER" id="PTHR48081">
    <property type="entry name" value="AB HYDROLASE SUPERFAMILY PROTEIN C4A8.06C"/>
    <property type="match status" value="1"/>
</dbReference>
<dbReference type="eggNOG" id="COG0657">
    <property type="taxonomic scope" value="Bacteria"/>
</dbReference>
<keyword evidence="2" id="KW-0732">Signal</keyword>
<dbReference type="GO" id="GO:0016787">
    <property type="term" value="F:hydrolase activity"/>
    <property type="evidence" value="ECO:0007669"/>
    <property type="project" value="UniProtKB-KW"/>
</dbReference>
<proteinExistence type="predicted"/>
<keyword evidence="5" id="KW-1185">Reference proteome</keyword>
<dbReference type="EMBL" id="FQZN01000006">
    <property type="protein sequence ID" value="SHI71750.1"/>
    <property type="molecule type" value="Genomic_DNA"/>
</dbReference>
<evidence type="ECO:0000256" key="2">
    <source>
        <dbReference type="SAM" id="SignalP"/>
    </source>
</evidence>
<evidence type="ECO:0000259" key="3">
    <source>
        <dbReference type="Pfam" id="PF20434"/>
    </source>
</evidence>
<evidence type="ECO:0000313" key="5">
    <source>
        <dbReference type="Proteomes" id="UP000184192"/>
    </source>
</evidence>
<dbReference type="SUPFAM" id="SSF53474">
    <property type="entry name" value="alpha/beta-Hydrolases"/>
    <property type="match status" value="1"/>
</dbReference>
<sequence>MKRKVTFLLLLFCMFTLHAQEVYETKKDLSYIPDTEADAYRKERCKLDVYYPAGKKDFPTIVWFHGGGLEGGNKHIPRELMNRGFAVVAVNYRLSPKAKNPAYIEDAAAAVAWTFNHIEEYGGNKDKIFVSGHSAGGYLSLILAMDKKYLEAYGADADKVAAYLPVSGQTVTHFTIRKERGLPNGIPIIDEYAPVNRVRKNTAPVVLITGDRNLEMADRWEENALFASVSKNIGNKQVTLYELQGFNHGTVLEPACFLIINYIREHCPDKAVKK</sequence>
<keyword evidence="1 4" id="KW-0378">Hydrolase</keyword>
<dbReference type="AlphaFoldDB" id="A0A1M6DEY8"/>
<dbReference type="Pfam" id="PF20434">
    <property type="entry name" value="BD-FAE"/>
    <property type="match status" value="1"/>
</dbReference>
<dbReference type="InterPro" id="IPR049492">
    <property type="entry name" value="BD-FAE-like_dom"/>
</dbReference>
<organism evidence="4 5">
    <name type="scientific">Bacteroides stercorirosoris</name>
    <dbReference type="NCBI Taxonomy" id="871324"/>
    <lineage>
        <taxon>Bacteria</taxon>
        <taxon>Pseudomonadati</taxon>
        <taxon>Bacteroidota</taxon>
        <taxon>Bacteroidia</taxon>
        <taxon>Bacteroidales</taxon>
        <taxon>Bacteroidaceae</taxon>
        <taxon>Bacteroides</taxon>
    </lineage>
</organism>
<dbReference type="Gene3D" id="3.40.50.1820">
    <property type="entry name" value="alpha/beta hydrolase"/>
    <property type="match status" value="1"/>
</dbReference>
<dbReference type="InterPro" id="IPR029058">
    <property type="entry name" value="AB_hydrolase_fold"/>
</dbReference>
<gene>
    <name evidence="4" type="ORF">SAMN05444350_106121</name>
</gene>
<protein>
    <submittedName>
        <fullName evidence="4">Alpha/beta hydrolase fold</fullName>
    </submittedName>
</protein>
<dbReference type="GeneID" id="92711511"/>
<reference evidence="5" key="1">
    <citation type="submission" date="2016-11" db="EMBL/GenBank/DDBJ databases">
        <authorList>
            <person name="Varghese N."/>
            <person name="Submissions S."/>
        </authorList>
    </citation>
    <scope>NUCLEOTIDE SEQUENCE [LARGE SCALE GENOMIC DNA]</scope>
    <source>
        <strain evidence="5">DSM 26884</strain>
    </source>
</reference>
<dbReference type="RefSeq" id="WP_025832407.1">
    <property type="nucleotide sequence ID" value="NZ_FQZN01000006.1"/>
</dbReference>
<feature type="domain" description="BD-FAE-like" evidence="3">
    <location>
        <begin position="47"/>
        <end position="148"/>
    </location>
</feature>
<name>A0A1M6DEY8_9BACE</name>